<feature type="non-terminal residue" evidence="1">
    <location>
        <position position="62"/>
    </location>
</feature>
<accession>A0ABN7XLK3</accession>
<gene>
    <name evidence="1" type="ORF">GMARGA_LOCUS44980</name>
</gene>
<organism evidence="1 2">
    <name type="scientific">Gigaspora margarita</name>
    <dbReference type="NCBI Taxonomy" id="4874"/>
    <lineage>
        <taxon>Eukaryota</taxon>
        <taxon>Fungi</taxon>
        <taxon>Fungi incertae sedis</taxon>
        <taxon>Mucoromycota</taxon>
        <taxon>Glomeromycotina</taxon>
        <taxon>Glomeromycetes</taxon>
        <taxon>Diversisporales</taxon>
        <taxon>Gigasporaceae</taxon>
        <taxon>Gigaspora</taxon>
    </lineage>
</organism>
<dbReference type="Proteomes" id="UP000789901">
    <property type="component" value="Unassembled WGS sequence"/>
</dbReference>
<name>A0ABN7XLK3_GIGMA</name>
<proteinExistence type="predicted"/>
<sequence length="62" mass="7166">SGIIDFSGNNNSFSNLLSFETKWLLVGHKFSNHVFPVQIKIMIDEFIKSYDDLRIDFDPALM</sequence>
<dbReference type="EMBL" id="CAJVQB010156701">
    <property type="protein sequence ID" value="CAG8856159.1"/>
    <property type="molecule type" value="Genomic_DNA"/>
</dbReference>
<evidence type="ECO:0000313" key="2">
    <source>
        <dbReference type="Proteomes" id="UP000789901"/>
    </source>
</evidence>
<keyword evidence="2" id="KW-1185">Reference proteome</keyword>
<evidence type="ECO:0000313" key="1">
    <source>
        <dbReference type="EMBL" id="CAG8856159.1"/>
    </source>
</evidence>
<feature type="non-terminal residue" evidence="1">
    <location>
        <position position="1"/>
    </location>
</feature>
<protein>
    <submittedName>
        <fullName evidence="1">22270_t:CDS:1</fullName>
    </submittedName>
</protein>
<reference evidence="1 2" key="1">
    <citation type="submission" date="2021-06" db="EMBL/GenBank/DDBJ databases">
        <authorList>
            <person name="Kallberg Y."/>
            <person name="Tangrot J."/>
            <person name="Rosling A."/>
        </authorList>
    </citation>
    <scope>NUCLEOTIDE SEQUENCE [LARGE SCALE GENOMIC DNA]</scope>
    <source>
        <strain evidence="1 2">120-4 pot B 10/14</strain>
    </source>
</reference>
<comment type="caution">
    <text evidence="1">The sequence shown here is derived from an EMBL/GenBank/DDBJ whole genome shotgun (WGS) entry which is preliminary data.</text>
</comment>